<comment type="caution">
    <text evidence="3">The sequence shown here is derived from an EMBL/GenBank/DDBJ whole genome shotgun (WGS) entry which is preliminary data.</text>
</comment>
<sequence length="221" mass="24867">MTYCWIIPVIVGLICAILGYLLGKKSTGKTNDREEDYQNLKAQLTECKKQRSDLEAKLRDCEATKDNNEELIKLQEKCDNLEAQLVACNNSNKVLTSELSVRDRSIIDLNKKLGFTKNPTKLIPFNAEDAKLAFGRTIKENDLTIIEGIGPKIQGLFHENGIITWKSLSETSVDRCKEILAEAGANYAVHNPATWPKQALLAYEGKWEELIRWQDNLNGGV</sequence>
<name>A0A7L4US10_BALHA</name>
<keyword evidence="4" id="KW-1185">Reference proteome</keyword>
<keyword evidence="2" id="KW-1133">Transmembrane helix</keyword>
<reference evidence="3 4" key="1">
    <citation type="submission" date="2018-05" db="EMBL/GenBank/DDBJ databases">
        <title>Genomic Encyclopedia of Type Strains, Phase IV (KMG-IV): sequencing the most valuable type-strain genomes for metagenomic binning, comparative biology and taxonomic classification.</title>
        <authorList>
            <person name="Goeker M."/>
        </authorList>
    </citation>
    <scope>NUCLEOTIDE SEQUENCE [LARGE SCALE GENOMIC DNA]</scope>
    <source>
        <strain evidence="3 4">DSM 28579</strain>
    </source>
</reference>
<dbReference type="EMBL" id="QENZ01000003">
    <property type="protein sequence ID" value="PVX52553.1"/>
    <property type="molecule type" value="Genomic_DNA"/>
</dbReference>
<feature type="coiled-coil region" evidence="1">
    <location>
        <begin position="30"/>
        <end position="98"/>
    </location>
</feature>
<protein>
    <submittedName>
        <fullName evidence="3">Uncharacterized protein</fullName>
    </submittedName>
</protein>
<evidence type="ECO:0000256" key="2">
    <source>
        <dbReference type="SAM" id="Phobius"/>
    </source>
</evidence>
<organism evidence="3 4">
    <name type="scientific">Balneicella halophila</name>
    <dbReference type="NCBI Taxonomy" id="1537566"/>
    <lineage>
        <taxon>Bacteria</taxon>
        <taxon>Pseudomonadati</taxon>
        <taxon>Bacteroidota</taxon>
        <taxon>Bacteroidia</taxon>
        <taxon>Bacteroidales</taxon>
        <taxon>Balneicellaceae</taxon>
        <taxon>Balneicella</taxon>
    </lineage>
</organism>
<evidence type="ECO:0000313" key="4">
    <source>
        <dbReference type="Proteomes" id="UP000251835"/>
    </source>
</evidence>
<dbReference type="AlphaFoldDB" id="A0A7L4US10"/>
<keyword evidence="2" id="KW-0472">Membrane</keyword>
<accession>A0A7L4US10</accession>
<evidence type="ECO:0000313" key="3">
    <source>
        <dbReference type="EMBL" id="PVX52553.1"/>
    </source>
</evidence>
<keyword evidence="1" id="KW-0175">Coiled coil</keyword>
<proteinExistence type="predicted"/>
<gene>
    <name evidence="3" type="ORF">C7377_0878</name>
</gene>
<dbReference type="RefSeq" id="WP_116496081.1">
    <property type="nucleotide sequence ID" value="NZ_QENZ01000003.1"/>
</dbReference>
<keyword evidence="2" id="KW-0812">Transmembrane</keyword>
<dbReference type="Proteomes" id="UP000251835">
    <property type="component" value="Unassembled WGS sequence"/>
</dbReference>
<dbReference type="OrthoDB" id="1493222at2"/>
<evidence type="ECO:0000256" key="1">
    <source>
        <dbReference type="SAM" id="Coils"/>
    </source>
</evidence>
<feature type="transmembrane region" description="Helical" evidence="2">
    <location>
        <begin position="6"/>
        <end position="23"/>
    </location>
</feature>